<feature type="region of interest" description="Disordered" evidence="1">
    <location>
        <begin position="76"/>
        <end position="97"/>
    </location>
</feature>
<evidence type="ECO:0000313" key="2">
    <source>
        <dbReference type="EMBL" id="KAK7401179.1"/>
    </source>
</evidence>
<sequence length="97" mass="11008">MGETTKVARWLNPIASDAEINKEISNNFPKWFKQYVGFQVLLEVDTDVINNSLVDVDEGGEEVDVQLLDQLDLDKPYEGEYISESDKESDFDDTDSS</sequence>
<gene>
    <name evidence="2" type="ORF">VNO78_12500</name>
</gene>
<reference evidence="2 3" key="1">
    <citation type="submission" date="2024-01" db="EMBL/GenBank/DDBJ databases">
        <title>The genomes of 5 underutilized Papilionoideae crops provide insights into root nodulation and disease resistanc.</title>
        <authorList>
            <person name="Jiang F."/>
        </authorList>
    </citation>
    <scope>NUCLEOTIDE SEQUENCE [LARGE SCALE GENOMIC DNA]</scope>
    <source>
        <strain evidence="2">DUOXIRENSHENG_FW03</strain>
        <tissue evidence="2">Leaves</tissue>
    </source>
</reference>
<comment type="caution">
    <text evidence="2">The sequence shown here is derived from an EMBL/GenBank/DDBJ whole genome shotgun (WGS) entry which is preliminary data.</text>
</comment>
<dbReference type="Proteomes" id="UP001386955">
    <property type="component" value="Unassembled WGS sequence"/>
</dbReference>
<accession>A0AAN9SVP1</accession>
<proteinExistence type="predicted"/>
<feature type="compositionally biased region" description="Basic and acidic residues" evidence="1">
    <location>
        <begin position="76"/>
        <end position="88"/>
    </location>
</feature>
<organism evidence="2 3">
    <name type="scientific">Psophocarpus tetragonolobus</name>
    <name type="common">Winged bean</name>
    <name type="synonym">Dolichos tetragonolobus</name>
    <dbReference type="NCBI Taxonomy" id="3891"/>
    <lineage>
        <taxon>Eukaryota</taxon>
        <taxon>Viridiplantae</taxon>
        <taxon>Streptophyta</taxon>
        <taxon>Embryophyta</taxon>
        <taxon>Tracheophyta</taxon>
        <taxon>Spermatophyta</taxon>
        <taxon>Magnoliopsida</taxon>
        <taxon>eudicotyledons</taxon>
        <taxon>Gunneridae</taxon>
        <taxon>Pentapetalae</taxon>
        <taxon>rosids</taxon>
        <taxon>fabids</taxon>
        <taxon>Fabales</taxon>
        <taxon>Fabaceae</taxon>
        <taxon>Papilionoideae</taxon>
        <taxon>50 kb inversion clade</taxon>
        <taxon>NPAAA clade</taxon>
        <taxon>indigoferoid/millettioid clade</taxon>
        <taxon>Phaseoleae</taxon>
        <taxon>Psophocarpus</taxon>
    </lineage>
</organism>
<dbReference type="AlphaFoldDB" id="A0AAN9SVP1"/>
<protein>
    <submittedName>
        <fullName evidence="2">Uncharacterized protein</fullName>
    </submittedName>
</protein>
<evidence type="ECO:0000256" key="1">
    <source>
        <dbReference type="SAM" id="MobiDB-lite"/>
    </source>
</evidence>
<name>A0AAN9SVP1_PSOTE</name>
<dbReference type="EMBL" id="JAYMYS010000003">
    <property type="protein sequence ID" value="KAK7401179.1"/>
    <property type="molecule type" value="Genomic_DNA"/>
</dbReference>
<keyword evidence="3" id="KW-1185">Reference proteome</keyword>
<evidence type="ECO:0000313" key="3">
    <source>
        <dbReference type="Proteomes" id="UP001386955"/>
    </source>
</evidence>